<evidence type="ECO:0000313" key="1">
    <source>
        <dbReference type="EMBL" id="OLZ47315.1"/>
    </source>
</evidence>
<dbReference type="EMBL" id="MQUQ01000015">
    <property type="protein sequence ID" value="OLZ47315.1"/>
    <property type="molecule type" value="Genomic_DNA"/>
</dbReference>
<evidence type="ECO:0000313" key="2">
    <source>
        <dbReference type="Proteomes" id="UP000187486"/>
    </source>
</evidence>
<reference evidence="1 2" key="1">
    <citation type="submission" date="2016-01" db="EMBL/GenBank/DDBJ databases">
        <title>Amycolatopsis coloradensis genome sequencing and assembly.</title>
        <authorList>
            <person name="Mayilraj S."/>
        </authorList>
    </citation>
    <scope>NUCLEOTIDE SEQUENCE [LARGE SCALE GENOMIC DNA]</scope>
    <source>
        <strain evidence="1 2">DSM 44225</strain>
    </source>
</reference>
<dbReference type="InterPro" id="IPR022536">
    <property type="entry name" value="EspC"/>
</dbReference>
<dbReference type="Pfam" id="PF10824">
    <property type="entry name" value="T7SS_ESX_EspC"/>
    <property type="match status" value="1"/>
</dbReference>
<keyword evidence="2" id="KW-1185">Reference proteome</keyword>
<gene>
    <name evidence="1" type="ORF">BS329_25625</name>
</gene>
<accession>A0A1R0KKX4</accession>
<comment type="caution">
    <text evidence="1">The sequence shown here is derived from an EMBL/GenBank/DDBJ whole genome shotgun (WGS) entry which is preliminary data.</text>
</comment>
<name>A0A1R0KKX4_9PSEU</name>
<sequence>MGQPQGPGFQVDPAILQAHRDKLDGLTGRINTALSAAGQTMHPEAFGLVGVTLAAAFAVGQSVAEEAVKAAADAADDHADRVGTWQQRKEITEDEYKNLFKVQD</sequence>
<dbReference type="STRING" id="76021.BS329_25625"/>
<dbReference type="GO" id="GO:0009306">
    <property type="term" value="P:protein secretion"/>
    <property type="evidence" value="ECO:0007669"/>
    <property type="project" value="InterPro"/>
</dbReference>
<evidence type="ECO:0008006" key="3">
    <source>
        <dbReference type="Google" id="ProtNLM"/>
    </source>
</evidence>
<dbReference type="OrthoDB" id="3695135at2"/>
<dbReference type="AlphaFoldDB" id="A0A1R0KKX4"/>
<dbReference type="Proteomes" id="UP000187486">
    <property type="component" value="Unassembled WGS sequence"/>
</dbReference>
<proteinExistence type="predicted"/>
<protein>
    <recommendedName>
        <fullName evidence="3">ESX-1 secretion-associated protein</fullName>
    </recommendedName>
</protein>
<organism evidence="1 2">
    <name type="scientific">Amycolatopsis coloradensis</name>
    <dbReference type="NCBI Taxonomy" id="76021"/>
    <lineage>
        <taxon>Bacteria</taxon>
        <taxon>Bacillati</taxon>
        <taxon>Actinomycetota</taxon>
        <taxon>Actinomycetes</taxon>
        <taxon>Pseudonocardiales</taxon>
        <taxon>Pseudonocardiaceae</taxon>
        <taxon>Amycolatopsis</taxon>
    </lineage>
</organism>
<dbReference type="RefSeq" id="WP_076163820.1">
    <property type="nucleotide sequence ID" value="NZ_JBEZVB010000003.1"/>
</dbReference>